<name>A0A0L7LLH9_OPEBR</name>
<protein>
    <submittedName>
        <fullName evidence="3">Putative wd40 repeat protein</fullName>
    </submittedName>
</protein>
<dbReference type="PANTHER" id="PTHR22746">
    <property type="entry name" value="RAB6A-GEF COMPLEX PARTNER PROTEIN 1"/>
    <property type="match status" value="1"/>
</dbReference>
<dbReference type="InterPro" id="IPR040096">
    <property type="entry name" value="Ric1"/>
</dbReference>
<dbReference type="PANTHER" id="PTHR22746:SF10">
    <property type="entry name" value="GUANINE NUCLEOTIDE EXCHANGE FACTOR SUBUNIT RIC1"/>
    <property type="match status" value="1"/>
</dbReference>
<feature type="region of interest" description="Disordered" evidence="1">
    <location>
        <begin position="200"/>
        <end position="234"/>
    </location>
</feature>
<feature type="signal peptide" evidence="2">
    <location>
        <begin position="1"/>
        <end position="24"/>
    </location>
</feature>
<dbReference type="AlphaFoldDB" id="A0A0L7LLH9"/>
<feature type="chain" id="PRO_5005573413" evidence="2">
    <location>
        <begin position="25"/>
        <end position="234"/>
    </location>
</feature>
<dbReference type="Proteomes" id="UP000037510">
    <property type="component" value="Unassembled WGS sequence"/>
</dbReference>
<gene>
    <name evidence="3" type="ORF">OBRU01_05991</name>
</gene>
<reference evidence="3 4" key="1">
    <citation type="journal article" date="2015" name="Genome Biol. Evol.">
        <title>The genome of winter moth (Operophtera brumata) provides a genomic perspective on sexual dimorphism and phenology.</title>
        <authorList>
            <person name="Derks M.F."/>
            <person name="Smit S."/>
            <person name="Salis L."/>
            <person name="Schijlen E."/>
            <person name="Bossers A."/>
            <person name="Mateman C."/>
            <person name="Pijl A.S."/>
            <person name="de Ridder D."/>
            <person name="Groenen M.A."/>
            <person name="Visser M.E."/>
            <person name="Megens H.J."/>
        </authorList>
    </citation>
    <scope>NUCLEOTIDE SEQUENCE [LARGE SCALE GENOMIC DNA]</scope>
    <source>
        <strain evidence="3">WM2013NL</strain>
        <tissue evidence="3">Head and thorax</tissue>
    </source>
</reference>
<feature type="non-terminal residue" evidence="3">
    <location>
        <position position="234"/>
    </location>
</feature>
<dbReference type="GO" id="GO:0005829">
    <property type="term" value="C:cytosol"/>
    <property type="evidence" value="ECO:0007669"/>
    <property type="project" value="TreeGrafter"/>
</dbReference>
<keyword evidence="2" id="KW-0732">Signal</keyword>
<proteinExistence type="predicted"/>
<accession>A0A0L7LLH9</accession>
<dbReference type="STRING" id="104452.A0A0L7LLH9"/>
<dbReference type="GO" id="GO:0000139">
    <property type="term" value="C:Golgi membrane"/>
    <property type="evidence" value="ECO:0007669"/>
    <property type="project" value="TreeGrafter"/>
</dbReference>
<dbReference type="GO" id="GO:0034066">
    <property type="term" value="C:Ric1-Rgp1 guanyl-nucleotide exchange factor complex"/>
    <property type="evidence" value="ECO:0007669"/>
    <property type="project" value="InterPro"/>
</dbReference>
<sequence>MIHRYARLLLSSGRLLALGKMAAALDLHLVAWLAREREAAARVDSAVLCLRKLHEDFAWPYPVLNQDADLYMQRKSSTGSVAEGGGVAWVGESGEERRYAALMERLHHHQAERGDHTAHVRLSCIEWAVIIAVVLRDALAVLRTTNAARAGDVSLDAVRRLRRVLQDICAWTDAECNQIPFLTSVINTRERRISMVSKTRVRTSSAGSLTHDPKPQLMHMHSLESKLPAPQKAE</sequence>
<dbReference type="GO" id="GO:0042147">
    <property type="term" value="P:retrograde transport, endosome to Golgi"/>
    <property type="evidence" value="ECO:0007669"/>
    <property type="project" value="TreeGrafter"/>
</dbReference>
<organism evidence="3 4">
    <name type="scientific">Operophtera brumata</name>
    <name type="common">Winter moth</name>
    <name type="synonym">Phalaena brumata</name>
    <dbReference type="NCBI Taxonomy" id="104452"/>
    <lineage>
        <taxon>Eukaryota</taxon>
        <taxon>Metazoa</taxon>
        <taxon>Ecdysozoa</taxon>
        <taxon>Arthropoda</taxon>
        <taxon>Hexapoda</taxon>
        <taxon>Insecta</taxon>
        <taxon>Pterygota</taxon>
        <taxon>Neoptera</taxon>
        <taxon>Endopterygota</taxon>
        <taxon>Lepidoptera</taxon>
        <taxon>Glossata</taxon>
        <taxon>Ditrysia</taxon>
        <taxon>Geometroidea</taxon>
        <taxon>Geometridae</taxon>
        <taxon>Larentiinae</taxon>
        <taxon>Operophtera</taxon>
    </lineage>
</organism>
<dbReference type="EMBL" id="JTDY01000657">
    <property type="protein sequence ID" value="KOB76302.1"/>
    <property type="molecule type" value="Genomic_DNA"/>
</dbReference>
<evidence type="ECO:0000256" key="1">
    <source>
        <dbReference type="SAM" id="MobiDB-lite"/>
    </source>
</evidence>
<keyword evidence="4" id="KW-1185">Reference proteome</keyword>
<evidence type="ECO:0000313" key="4">
    <source>
        <dbReference type="Proteomes" id="UP000037510"/>
    </source>
</evidence>
<evidence type="ECO:0000313" key="3">
    <source>
        <dbReference type="EMBL" id="KOB76302.1"/>
    </source>
</evidence>
<dbReference type="GO" id="GO:0006886">
    <property type="term" value="P:intracellular protein transport"/>
    <property type="evidence" value="ECO:0007669"/>
    <property type="project" value="InterPro"/>
</dbReference>
<comment type="caution">
    <text evidence="3">The sequence shown here is derived from an EMBL/GenBank/DDBJ whole genome shotgun (WGS) entry which is preliminary data.</text>
</comment>
<evidence type="ECO:0000256" key="2">
    <source>
        <dbReference type="SAM" id="SignalP"/>
    </source>
</evidence>